<comment type="caution">
    <text evidence="1">The sequence shown here is derived from an EMBL/GenBank/DDBJ whole genome shotgun (WGS) entry which is preliminary data.</text>
</comment>
<sequence>MVLGFTLNGFENWFDTLLIKLEQLRKDTKENQKKINLFLENPELVLYLQDQSQNYQQREAINELLSRLTLLNQHANVFIVSGSDKQLLDWSSELNNDLGLIHSDFLLKLVHKSDLIVRLKALTTGRADDVTGELKVSRGCLDLRSSIGVDASEKEYIYLANKEGAIKLFYR</sequence>
<organism evidence="1 2">
    <name type="scientific">Ambrosiozyma monospora</name>
    <name type="common">Yeast</name>
    <name type="synonym">Endomycopsis monosporus</name>
    <dbReference type="NCBI Taxonomy" id="43982"/>
    <lineage>
        <taxon>Eukaryota</taxon>
        <taxon>Fungi</taxon>
        <taxon>Dikarya</taxon>
        <taxon>Ascomycota</taxon>
        <taxon>Saccharomycotina</taxon>
        <taxon>Pichiomycetes</taxon>
        <taxon>Pichiales</taxon>
        <taxon>Pichiaceae</taxon>
        <taxon>Ambrosiozyma</taxon>
    </lineage>
</organism>
<reference evidence="1" key="1">
    <citation type="submission" date="2023-04" db="EMBL/GenBank/DDBJ databases">
        <title>Ambrosiozyma monospora NBRC 10751.</title>
        <authorList>
            <person name="Ichikawa N."/>
            <person name="Sato H."/>
            <person name="Tonouchi N."/>
        </authorList>
    </citation>
    <scope>NUCLEOTIDE SEQUENCE</scope>
    <source>
        <strain evidence="1">NBRC 10751</strain>
    </source>
</reference>
<evidence type="ECO:0000313" key="2">
    <source>
        <dbReference type="Proteomes" id="UP001165064"/>
    </source>
</evidence>
<proteinExistence type="predicted"/>
<protein>
    <submittedName>
        <fullName evidence="1">Unnamed protein product</fullName>
    </submittedName>
</protein>
<dbReference type="Proteomes" id="UP001165064">
    <property type="component" value="Unassembled WGS sequence"/>
</dbReference>
<accession>A0ACB5U0P1</accession>
<name>A0ACB5U0P1_AMBMO</name>
<dbReference type="EMBL" id="BSXS01010229">
    <property type="protein sequence ID" value="GME97741.1"/>
    <property type="molecule type" value="Genomic_DNA"/>
</dbReference>
<keyword evidence="2" id="KW-1185">Reference proteome</keyword>
<gene>
    <name evidence="1" type="ORF">Amon02_001031600</name>
</gene>
<evidence type="ECO:0000313" key="1">
    <source>
        <dbReference type="EMBL" id="GME97741.1"/>
    </source>
</evidence>